<name>A0A1F4TPJ9_UNCSA</name>
<gene>
    <name evidence="13" type="ORF">A2462_04185</name>
</gene>
<reference evidence="13 14" key="1">
    <citation type="journal article" date="2016" name="Nat. Commun.">
        <title>Thousands of microbial genomes shed light on interconnected biogeochemical processes in an aquifer system.</title>
        <authorList>
            <person name="Anantharaman K."/>
            <person name="Brown C.T."/>
            <person name="Hug L.A."/>
            <person name="Sharon I."/>
            <person name="Castelle C.J."/>
            <person name="Probst A.J."/>
            <person name="Thomas B.C."/>
            <person name="Singh A."/>
            <person name="Wilkins M.J."/>
            <person name="Karaoz U."/>
            <person name="Brodie E.L."/>
            <person name="Williams K.H."/>
            <person name="Hubbard S.S."/>
            <person name="Banfield J.F."/>
        </authorList>
    </citation>
    <scope>NUCLEOTIDE SEQUENCE [LARGE SCALE GENOMIC DNA]</scope>
</reference>
<dbReference type="PROSITE" id="PS50113">
    <property type="entry name" value="PAC"/>
    <property type="match status" value="1"/>
</dbReference>
<keyword evidence="7" id="KW-0067">ATP-binding</keyword>
<dbReference type="SUPFAM" id="SSF55781">
    <property type="entry name" value="GAF domain-like"/>
    <property type="match status" value="1"/>
</dbReference>
<feature type="transmembrane region" description="Helical" evidence="9">
    <location>
        <begin position="72"/>
        <end position="91"/>
    </location>
</feature>
<evidence type="ECO:0000256" key="8">
    <source>
        <dbReference type="ARBA" id="ARBA00023012"/>
    </source>
</evidence>
<dbReference type="PRINTS" id="PR00344">
    <property type="entry name" value="BCTRLSENSOR"/>
</dbReference>
<feature type="transmembrane region" description="Helical" evidence="9">
    <location>
        <begin position="199"/>
        <end position="220"/>
    </location>
</feature>
<dbReference type="SMART" id="SM00387">
    <property type="entry name" value="HATPase_c"/>
    <property type="match status" value="1"/>
</dbReference>
<feature type="domain" description="Histidine kinase" evidence="10">
    <location>
        <begin position="871"/>
        <end position="1083"/>
    </location>
</feature>
<accession>A0A1F4TPJ9</accession>
<evidence type="ECO:0000256" key="3">
    <source>
        <dbReference type="ARBA" id="ARBA00022553"/>
    </source>
</evidence>
<dbReference type="InterPro" id="IPR003018">
    <property type="entry name" value="GAF"/>
</dbReference>
<dbReference type="Pfam" id="PF16927">
    <property type="entry name" value="HisKA_7TM"/>
    <property type="match status" value="2"/>
</dbReference>
<keyword evidence="3" id="KW-0597">Phosphoprotein</keyword>
<dbReference type="GO" id="GO:0005524">
    <property type="term" value="F:ATP binding"/>
    <property type="evidence" value="ECO:0007669"/>
    <property type="project" value="UniProtKB-KW"/>
</dbReference>
<dbReference type="PROSITE" id="PS50112">
    <property type="entry name" value="PAS"/>
    <property type="match status" value="1"/>
</dbReference>
<proteinExistence type="predicted"/>
<feature type="transmembrane region" description="Helical" evidence="9">
    <location>
        <begin position="170"/>
        <end position="193"/>
    </location>
</feature>
<dbReference type="Pfam" id="PF13426">
    <property type="entry name" value="PAS_9"/>
    <property type="match status" value="1"/>
</dbReference>
<evidence type="ECO:0000313" key="14">
    <source>
        <dbReference type="Proteomes" id="UP000177309"/>
    </source>
</evidence>
<dbReference type="Pfam" id="PF00512">
    <property type="entry name" value="HisKA"/>
    <property type="match status" value="1"/>
</dbReference>
<dbReference type="InterPro" id="IPR035965">
    <property type="entry name" value="PAS-like_dom_sf"/>
</dbReference>
<feature type="transmembrane region" description="Helical" evidence="9">
    <location>
        <begin position="515"/>
        <end position="535"/>
    </location>
</feature>
<keyword evidence="8" id="KW-0902">Two-component regulatory system</keyword>
<evidence type="ECO:0000256" key="7">
    <source>
        <dbReference type="ARBA" id="ARBA00022840"/>
    </source>
</evidence>
<dbReference type="InterPro" id="IPR036097">
    <property type="entry name" value="HisK_dim/P_sf"/>
</dbReference>
<dbReference type="Gene3D" id="3.30.450.20">
    <property type="entry name" value="PAS domain"/>
    <property type="match status" value="1"/>
</dbReference>
<organism evidence="13 14">
    <name type="scientific">candidate division WOR-1 bacterium RIFOXYC2_FULL_41_25</name>
    <dbReference type="NCBI Taxonomy" id="1802586"/>
    <lineage>
        <taxon>Bacteria</taxon>
        <taxon>Bacillati</taxon>
        <taxon>Saganbacteria</taxon>
    </lineage>
</organism>
<feature type="transmembrane region" description="Helical" evidence="9">
    <location>
        <begin position="103"/>
        <end position="120"/>
    </location>
</feature>
<comment type="catalytic activity">
    <reaction evidence="1">
        <text>ATP + protein L-histidine = ADP + protein N-phospho-L-histidine.</text>
        <dbReference type="EC" id="2.7.13.3"/>
    </reaction>
</comment>
<dbReference type="SUPFAM" id="SSF55874">
    <property type="entry name" value="ATPase domain of HSP90 chaperone/DNA topoisomerase II/histidine kinase"/>
    <property type="match status" value="1"/>
</dbReference>
<dbReference type="EMBL" id="MEUI01000015">
    <property type="protein sequence ID" value="OGC34470.1"/>
    <property type="molecule type" value="Genomic_DNA"/>
</dbReference>
<dbReference type="InterPro" id="IPR029016">
    <property type="entry name" value="GAF-like_dom_sf"/>
</dbReference>
<feature type="transmembrane region" description="Helical" evidence="9">
    <location>
        <begin position="489"/>
        <end position="509"/>
    </location>
</feature>
<keyword evidence="9" id="KW-0812">Transmembrane</keyword>
<dbReference type="SMART" id="SM00065">
    <property type="entry name" value="GAF"/>
    <property type="match status" value="1"/>
</dbReference>
<keyword evidence="4" id="KW-0808">Transferase</keyword>
<feature type="transmembrane region" description="Helical" evidence="9">
    <location>
        <begin position="232"/>
        <end position="254"/>
    </location>
</feature>
<dbReference type="GO" id="GO:0000155">
    <property type="term" value="F:phosphorelay sensor kinase activity"/>
    <property type="evidence" value="ECO:0007669"/>
    <property type="project" value="InterPro"/>
</dbReference>
<dbReference type="Gene3D" id="3.30.450.40">
    <property type="match status" value="1"/>
</dbReference>
<dbReference type="SUPFAM" id="SSF47384">
    <property type="entry name" value="Homodimeric domain of signal transducing histidine kinase"/>
    <property type="match status" value="1"/>
</dbReference>
<feature type="domain" description="PAS" evidence="11">
    <location>
        <begin position="734"/>
        <end position="780"/>
    </location>
</feature>
<dbReference type="SMART" id="SM00388">
    <property type="entry name" value="HisKA"/>
    <property type="match status" value="1"/>
</dbReference>
<feature type="transmembrane region" description="Helical" evidence="9">
    <location>
        <begin position="260"/>
        <end position="279"/>
    </location>
</feature>
<dbReference type="PANTHER" id="PTHR43065">
    <property type="entry name" value="SENSOR HISTIDINE KINASE"/>
    <property type="match status" value="1"/>
</dbReference>
<dbReference type="EC" id="2.7.13.3" evidence="2"/>
<feature type="transmembrane region" description="Helical" evidence="9">
    <location>
        <begin position="6"/>
        <end position="27"/>
    </location>
</feature>
<dbReference type="CDD" id="cd00130">
    <property type="entry name" value="PAS"/>
    <property type="match status" value="1"/>
</dbReference>
<dbReference type="InterPro" id="IPR005467">
    <property type="entry name" value="His_kinase_dom"/>
</dbReference>
<feature type="transmembrane region" description="Helical" evidence="9">
    <location>
        <begin position="291"/>
        <end position="312"/>
    </location>
</feature>
<feature type="transmembrane region" description="Helical" evidence="9">
    <location>
        <begin position="348"/>
        <end position="371"/>
    </location>
</feature>
<dbReference type="Pfam" id="PF13185">
    <property type="entry name" value="GAF_2"/>
    <property type="match status" value="1"/>
</dbReference>
<evidence type="ECO:0000259" key="10">
    <source>
        <dbReference type="PROSITE" id="PS50109"/>
    </source>
</evidence>
<keyword evidence="6" id="KW-0418">Kinase</keyword>
<evidence type="ECO:0000256" key="9">
    <source>
        <dbReference type="SAM" id="Phobius"/>
    </source>
</evidence>
<evidence type="ECO:0000313" key="13">
    <source>
        <dbReference type="EMBL" id="OGC34470.1"/>
    </source>
</evidence>
<feature type="domain" description="PAC" evidence="12">
    <location>
        <begin position="806"/>
        <end position="858"/>
    </location>
</feature>
<feature type="transmembrane region" description="Helical" evidence="9">
    <location>
        <begin position="39"/>
        <end position="57"/>
    </location>
</feature>
<dbReference type="InterPro" id="IPR000700">
    <property type="entry name" value="PAS-assoc_C"/>
</dbReference>
<comment type="caution">
    <text evidence="13">The sequence shown here is derived from an EMBL/GenBank/DDBJ whole genome shotgun (WGS) entry which is preliminary data.</text>
</comment>
<dbReference type="AlphaFoldDB" id="A0A1F4TPJ9"/>
<dbReference type="Gene3D" id="1.10.287.130">
    <property type="match status" value="1"/>
</dbReference>
<evidence type="ECO:0000256" key="2">
    <source>
        <dbReference type="ARBA" id="ARBA00012438"/>
    </source>
</evidence>
<keyword evidence="9" id="KW-1133">Transmembrane helix</keyword>
<evidence type="ECO:0000256" key="4">
    <source>
        <dbReference type="ARBA" id="ARBA00022679"/>
    </source>
</evidence>
<dbReference type="Gene3D" id="3.30.565.10">
    <property type="entry name" value="Histidine kinase-like ATPase, C-terminal domain"/>
    <property type="match status" value="1"/>
</dbReference>
<dbReference type="PROSITE" id="PS50109">
    <property type="entry name" value="HIS_KIN"/>
    <property type="match status" value="1"/>
</dbReference>
<dbReference type="InterPro" id="IPR003594">
    <property type="entry name" value="HATPase_dom"/>
</dbReference>
<dbReference type="PANTHER" id="PTHR43065:SF10">
    <property type="entry name" value="PEROXIDE STRESS-ACTIVATED HISTIDINE KINASE MAK3"/>
    <property type="match status" value="1"/>
</dbReference>
<feature type="transmembrane region" description="Helical" evidence="9">
    <location>
        <begin position="140"/>
        <end position="158"/>
    </location>
</feature>
<evidence type="ECO:0000256" key="6">
    <source>
        <dbReference type="ARBA" id="ARBA00022777"/>
    </source>
</evidence>
<evidence type="ECO:0000256" key="1">
    <source>
        <dbReference type="ARBA" id="ARBA00000085"/>
    </source>
</evidence>
<dbReference type="SUPFAM" id="SSF55785">
    <property type="entry name" value="PYP-like sensor domain (PAS domain)"/>
    <property type="match status" value="1"/>
</dbReference>
<keyword evidence="9" id="KW-0472">Membrane</keyword>
<feature type="transmembrane region" description="Helical" evidence="9">
    <location>
        <begin position="426"/>
        <end position="448"/>
    </location>
</feature>
<dbReference type="InterPro" id="IPR003661">
    <property type="entry name" value="HisK_dim/P_dom"/>
</dbReference>
<feature type="transmembrane region" description="Helical" evidence="9">
    <location>
        <begin position="318"/>
        <end position="341"/>
    </location>
</feature>
<dbReference type="CDD" id="cd00082">
    <property type="entry name" value="HisKA"/>
    <property type="match status" value="1"/>
</dbReference>
<protein>
    <recommendedName>
        <fullName evidence="2">histidine kinase</fullName>
        <ecNumber evidence="2">2.7.13.3</ecNumber>
    </recommendedName>
</protein>
<evidence type="ECO:0000259" key="11">
    <source>
        <dbReference type="PROSITE" id="PS50112"/>
    </source>
</evidence>
<dbReference type="Proteomes" id="UP000177309">
    <property type="component" value="Unassembled WGS sequence"/>
</dbReference>
<keyword evidence="5" id="KW-0547">Nucleotide-binding</keyword>
<evidence type="ECO:0000259" key="12">
    <source>
        <dbReference type="PROSITE" id="PS50113"/>
    </source>
</evidence>
<dbReference type="Pfam" id="PF02518">
    <property type="entry name" value="HATPase_c"/>
    <property type="match status" value="1"/>
</dbReference>
<feature type="transmembrane region" description="Helical" evidence="9">
    <location>
        <begin position="391"/>
        <end position="410"/>
    </location>
</feature>
<sequence length="1086" mass="121670">MDLLPTFNSILLLATFAINLGLGLFLFFKRRHSAGHGSFCALIFLLALLSLCIFFAWNTSSQAALLFWIRSAYFFAAFLPSVLVYFSLVFPRGLSIPNSLQKVAIFLPALIFAGLAYTPLLEEKVGYPFPILPKYGPGMIFFNIFLASFLLFAFIVLIRKYFAYEGRERLQIWYVLFGLIVTSGIIVLTNIVLPQFFGLALLAGSGPAASLILVALVAYAMVRHRLLDSLDFVSRGIVFLFGSLVAVATLAQLIMGRFDLILPSCVVFLNVFLGIFVLLQNWRNNVNRTFAFTAITLGLWTFSIFIAASIQLGGLAFWWLKAAHLFGAVLPALILYLFWIFPRQKKKIALWGEILIFIPAVVFAAAIPFNLLLKSIENTPFGYKVLHGPFYVFYSVYFFSYLVFAFYLLLKKLRLAQGREKNEIKYLFLGALLTSILAASFNIVLPLFGNESLWIFGPYSTVFLICFTTYAILKHRLMSIEFVLQRSTVYAISTVLTMAFYALAVIVSETFFRRILGYTSLIITALAALFIAVMYQPLIKSFQGLTDRVFFRERYDYQKTLQEISQKIASVIKLEELTHLIASTFIDTMKVSEISFLLLDRDNEHFRSVPLLLSRYKRIEIDITSPIVSWLCAARDILVKDEIEDEVYRQESLGKAGKLRSQSLKEVFNEMERLGISVWVPIMAKDRLIGIIALGNKLSGDVFTTEDLGLLNTLASQTAVVLENARLYDEVVGMKNYNEEVLESMVSGVLTADFKGRVVTFNNMAEKITGRKVAEVLGKNCEDIWGKRGVIVNVIENTLQDNKCYVNFEASIASPERGIVPVSFSSTALCDRQGKKIGVLLTIQDLSEVKELEGKVRRADKLAALATMAAGMAHEIKNPLSSMKVLAQLLPIKFDDPEYRKKLGEIFPREINRIDRIVESLLGFTRASALVFEKVDINSVLKETVEYLRNQAEPAEIKISDEYSELPEIEVDNGQISQVFSNLILNAIQAMQNGGEIKVKTYPGKMVEDILQNVKIEIADNGPGIAEDTLKKLFDPFFTTKYGGTGLGLTITHSIVDGHKGYIDVQSKVGQGTTFVVTLPVSQGLL</sequence>
<dbReference type="InterPro" id="IPR000014">
    <property type="entry name" value="PAS"/>
</dbReference>
<dbReference type="InterPro" id="IPR004358">
    <property type="entry name" value="Sig_transdc_His_kin-like_C"/>
</dbReference>
<dbReference type="NCBIfam" id="TIGR00229">
    <property type="entry name" value="sensory_box"/>
    <property type="match status" value="1"/>
</dbReference>
<dbReference type="InterPro" id="IPR031621">
    <property type="entry name" value="HisKA_7TM"/>
</dbReference>
<evidence type="ECO:0000256" key="5">
    <source>
        <dbReference type="ARBA" id="ARBA00022741"/>
    </source>
</evidence>
<dbReference type="InterPro" id="IPR036890">
    <property type="entry name" value="HATPase_C_sf"/>
</dbReference>